<proteinExistence type="predicted"/>
<evidence type="ECO:0000313" key="2">
    <source>
        <dbReference type="EMBL" id="CAE6505436.1"/>
    </source>
</evidence>
<protein>
    <recommendedName>
        <fullName evidence="4">BTB domain-containing protein</fullName>
    </recommendedName>
</protein>
<evidence type="ECO:0000313" key="3">
    <source>
        <dbReference type="Proteomes" id="UP000663843"/>
    </source>
</evidence>
<reference evidence="2" key="1">
    <citation type="submission" date="2021-01" db="EMBL/GenBank/DDBJ databases">
        <authorList>
            <person name="Kaushik A."/>
        </authorList>
    </citation>
    <scope>NUCLEOTIDE SEQUENCE</scope>
    <source>
        <strain evidence="2">AG2-2IIIB</strain>
    </source>
</reference>
<name>A0A8H3D1B5_9AGAM</name>
<keyword evidence="1" id="KW-0812">Transmembrane</keyword>
<organism evidence="2 3">
    <name type="scientific">Rhizoctonia solani</name>
    <dbReference type="NCBI Taxonomy" id="456999"/>
    <lineage>
        <taxon>Eukaryota</taxon>
        <taxon>Fungi</taxon>
        <taxon>Dikarya</taxon>
        <taxon>Basidiomycota</taxon>
        <taxon>Agaricomycotina</taxon>
        <taxon>Agaricomycetes</taxon>
        <taxon>Cantharellales</taxon>
        <taxon>Ceratobasidiaceae</taxon>
        <taxon>Rhizoctonia</taxon>
    </lineage>
</organism>
<sequence length="210" mass="23938">MGYSQVNDVTFKIPESRILKFEFLNKLAREARRANPQSNVPGIVVHGGSELASDFFNTFELLGTSLVEPVDFSTDALVSAARISVAYDYPTLRAFCIERLERLLLGAIERLRIGRALDLQSWEERVCKELSERDEMVTKEEMLALGADAYWRVASARETQRRINPLSVVEIQGQSQKMSPQNTPRTSDESPIWIVLVLMFLVIWFLYAYS</sequence>
<comment type="caution">
    <text evidence="2">The sequence shown here is derived from an EMBL/GenBank/DDBJ whole genome shotgun (WGS) entry which is preliminary data.</text>
</comment>
<evidence type="ECO:0008006" key="4">
    <source>
        <dbReference type="Google" id="ProtNLM"/>
    </source>
</evidence>
<gene>
    <name evidence="2" type="ORF">RDB_LOCUS144907</name>
</gene>
<evidence type="ECO:0000256" key="1">
    <source>
        <dbReference type="SAM" id="Phobius"/>
    </source>
</evidence>
<feature type="transmembrane region" description="Helical" evidence="1">
    <location>
        <begin position="190"/>
        <end position="209"/>
    </location>
</feature>
<keyword evidence="1" id="KW-1133">Transmembrane helix</keyword>
<dbReference type="EMBL" id="CAJMWT010005380">
    <property type="protein sequence ID" value="CAE6505436.1"/>
    <property type="molecule type" value="Genomic_DNA"/>
</dbReference>
<dbReference type="AlphaFoldDB" id="A0A8H3D1B5"/>
<accession>A0A8H3D1B5</accession>
<dbReference type="Proteomes" id="UP000663843">
    <property type="component" value="Unassembled WGS sequence"/>
</dbReference>
<keyword evidence="1" id="KW-0472">Membrane</keyword>